<organism evidence="2 3">
    <name type="scientific">Dreissena polymorpha</name>
    <name type="common">Zebra mussel</name>
    <name type="synonym">Mytilus polymorpha</name>
    <dbReference type="NCBI Taxonomy" id="45954"/>
    <lineage>
        <taxon>Eukaryota</taxon>
        <taxon>Metazoa</taxon>
        <taxon>Spiralia</taxon>
        <taxon>Lophotrochozoa</taxon>
        <taxon>Mollusca</taxon>
        <taxon>Bivalvia</taxon>
        <taxon>Autobranchia</taxon>
        <taxon>Heteroconchia</taxon>
        <taxon>Euheterodonta</taxon>
        <taxon>Imparidentia</taxon>
        <taxon>Neoheterodontei</taxon>
        <taxon>Myida</taxon>
        <taxon>Dreissenoidea</taxon>
        <taxon>Dreissenidae</taxon>
        <taxon>Dreissena</taxon>
    </lineage>
</organism>
<reference evidence="2" key="1">
    <citation type="journal article" date="2019" name="bioRxiv">
        <title>The Genome of the Zebra Mussel, Dreissena polymorpha: A Resource for Invasive Species Research.</title>
        <authorList>
            <person name="McCartney M.A."/>
            <person name="Auch B."/>
            <person name="Kono T."/>
            <person name="Mallez S."/>
            <person name="Zhang Y."/>
            <person name="Obille A."/>
            <person name="Becker A."/>
            <person name="Abrahante J.E."/>
            <person name="Garbe J."/>
            <person name="Badalamenti J.P."/>
            <person name="Herman A."/>
            <person name="Mangelson H."/>
            <person name="Liachko I."/>
            <person name="Sullivan S."/>
            <person name="Sone E.D."/>
            <person name="Koren S."/>
            <person name="Silverstein K.A.T."/>
            <person name="Beckman K.B."/>
            <person name="Gohl D.M."/>
        </authorList>
    </citation>
    <scope>NUCLEOTIDE SEQUENCE</scope>
    <source>
        <strain evidence="2">Duluth1</strain>
        <tissue evidence="2">Whole animal</tissue>
    </source>
</reference>
<keyword evidence="3" id="KW-1185">Reference proteome</keyword>
<accession>A0A9D4J6W2</accession>
<reference evidence="2" key="2">
    <citation type="submission" date="2020-11" db="EMBL/GenBank/DDBJ databases">
        <authorList>
            <person name="McCartney M.A."/>
            <person name="Auch B."/>
            <person name="Kono T."/>
            <person name="Mallez S."/>
            <person name="Becker A."/>
            <person name="Gohl D.M."/>
            <person name="Silverstein K.A.T."/>
            <person name="Koren S."/>
            <person name="Bechman K.B."/>
            <person name="Herman A."/>
            <person name="Abrahante J.E."/>
            <person name="Garbe J."/>
        </authorList>
    </citation>
    <scope>NUCLEOTIDE SEQUENCE</scope>
    <source>
        <strain evidence="2">Duluth1</strain>
        <tissue evidence="2">Whole animal</tissue>
    </source>
</reference>
<dbReference type="EMBL" id="JAIWYP010000007">
    <property type="protein sequence ID" value="KAH3797437.1"/>
    <property type="molecule type" value="Genomic_DNA"/>
</dbReference>
<dbReference type="AlphaFoldDB" id="A0A9D4J6W2"/>
<sequence>MATTDRFSVEGRPLKAIAETMPSGRVRWLGPPCSTGRPWSSAEANGGSRSKQLGNHASHAR</sequence>
<dbReference type="Proteomes" id="UP000828390">
    <property type="component" value="Unassembled WGS sequence"/>
</dbReference>
<gene>
    <name evidence="2" type="ORF">DPMN_151018</name>
</gene>
<evidence type="ECO:0000256" key="1">
    <source>
        <dbReference type="SAM" id="MobiDB-lite"/>
    </source>
</evidence>
<evidence type="ECO:0000313" key="3">
    <source>
        <dbReference type="Proteomes" id="UP000828390"/>
    </source>
</evidence>
<feature type="region of interest" description="Disordered" evidence="1">
    <location>
        <begin position="23"/>
        <end position="61"/>
    </location>
</feature>
<name>A0A9D4J6W2_DREPO</name>
<comment type="caution">
    <text evidence="2">The sequence shown here is derived from an EMBL/GenBank/DDBJ whole genome shotgun (WGS) entry which is preliminary data.</text>
</comment>
<evidence type="ECO:0000313" key="2">
    <source>
        <dbReference type="EMBL" id="KAH3797437.1"/>
    </source>
</evidence>
<proteinExistence type="predicted"/>
<protein>
    <submittedName>
        <fullName evidence="2">Uncharacterized protein</fullName>
    </submittedName>
</protein>